<dbReference type="InterPro" id="IPR013320">
    <property type="entry name" value="ConA-like_dom_sf"/>
</dbReference>
<feature type="signal peptide" evidence="2">
    <location>
        <begin position="1"/>
        <end position="18"/>
    </location>
</feature>
<dbReference type="InterPro" id="IPR026444">
    <property type="entry name" value="Secre_tail"/>
</dbReference>
<dbReference type="RefSeq" id="WP_111541536.1">
    <property type="nucleotide sequence ID" value="NZ_QKYV01000006.1"/>
</dbReference>
<dbReference type="Proteomes" id="UP000249542">
    <property type="component" value="Unassembled WGS sequence"/>
</dbReference>
<feature type="domain" description="Secretion system C-terminal sorting" evidence="3">
    <location>
        <begin position="234"/>
        <end position="304"/>
    </location>
</feature>
<keyword evidence="1 2" id="KW-0732">Signal</keyword>
<dbReference type="GO" id="GO:0004553">
    <property type="term" value="F:hydrolase activity, hydrolyzing O-glycosyl compounds"/>
    <property type="evidence" value="ECO:0007669"/>
    <property type="project" value="UniProtKB-ARBA"/>
</dbReference>
<keyword evidence="5" id="KW-1185">Reference proteome</keyword>
<organism evidence="4 5">
    <name type="scientific">Mesonia algae</name>
    <dbReference type="NCBI Taxonomy" id="213248"/>
    <lineage>
        <taxon>Bacteria</taxon>
        <taxon>Pseudomonadati</taxon>
        <taxon>Bacteroidota</taxon>
        <taxon>Flavobacteriia</taxon>
        <taxon>Flavobacteriales</taxon>
        <taxon>Flavobacteriaceae</taxon>
        <taxon>Mesonia</taxon>
    </lineage>
</organism>
<sequence>MKRFFTLLLLIISQSIFSQQTISFEESEGYTLGNLNNQNEWEVTEGSDGILTNQVISDEQAQDGIFSFKNAFEPDYDFQWLPIFGAAKALDTPLSYENLTISYDVLVTEQLGADFEFTAYGIENEEFTPVMGVGIENQGQIYVIISEDYDFNYLDGITWNINQWYNIKAEISATEIKYYIDNELVYTGSNFSQLDISGINMLHNNYGGDAYYDNITFAEEELTTNTITKNSFVVYPNPVKDNIKLNTPKNEVIHSVEIISMGGQKVLNKKLTNSNRSLNLSNLANGTYILKVNTNENTYHKRIIKK</sequence>
<evidence type="ECO:0000313" key="4">
    <source>
        <dbReference type="EMBL" id="PZW39111.1"/>
    </source>
</evidence>
<feature type="chain" id="PRO_5016158356" evidence="2">
    <location>
        <begin position="19"/>
        <end position="306"/>
    </location>
</feature>
<protein>
    <submittedName>
        <fullName evidence="4">Putative secreted protein (Por secretion system target)</fullName>
    </submittedName>
</protein>
<reference evidence="4 5" key="1">
    <citation type="submission" date="2018-06" db="EMBL/GenBank/DDBJ databases">
        <title>Genomic Encyclopedia of Archaeal and Bacterial Type Strains, Phase II (KMG-II): from individual species to whole genera.</title>
        <authorList>
            <person name="Goeker M."/>
        </authorList>
    </citation>
    <scope>NUCLEOTIDE SEQUENCE [LARGE SCALE GENOMIC DNA]</scope>
    <source>
        <strain evidence="4 5">DSM 15361</strain>
    </source>
</reference>
<dbReference type="AlphaFoldDB" id="A0A2W7HWQ9"/>
<dbReference type="NCBIfam" id="TIGR04183">
    <property type="entry name" value="Por_Secre_tail"/>
    <property type="match status" value="1"/>
</dbReference>
<evidence type="ECO:0000256" key="1">
    <source>
        <dbReference type="ARBA" id="ARBA00022729"/>
    </source>
</evidence>
<dbReference type="SUPFAM" id="SSF49899">
    <property type="entry name" value="Concanavalin A-like lectins/glucanases"/>
    <property type="match status" value="1"/>
</dbReference>
<dbReference type="EMBL" id="QKYV01000006">
    <property type="protein sequence ID" value="PZW39111.1"/>
    <property type="molecule type" value="Genomic_DNA"/>
</dbReference>
<evidence type="ECO:0000256" key="2">
    <source>
        <dbReference type="SAM" id="SignalP"/>
    </source>
</evidence>
<dbReference type="GO" id="GO:0005975">
    <property type="term" value="P:carbohydrate metabolic process"/>
    <property type="evidence" value="ECO:0007669"/>
    <property type="project" value="UniProtKB-ARBA"/>
</dbReference>
<evidence type="ECO:0000259" key="3">
    <source>
        <dbReference type="Pfam" id="PF18962"/>
    </source>
</evidence>
<proteinExistence type="predicted"/>
<gene>
    <name evidence="4" type="ORF">LX95_02252</name>
</gene>
<accession>A0A2W7HWQ9</accession>
<name>A0A2W7HWQ9_9FLAO</name>
<dbReference type="Pfam" id="PF18962">
    <property type="entry name" value="Por_Secre_tail"/>
    <property type="match status" value="1"/>
</dbReference>
<evidence type="ECO:0000313" key="5">
    <source>
        <dbReference type="Proteomes" id="UP000249542"/>
    </source>
</evidence>
<comment type="caution">
    <text evidence="4">The sequence shown here is derived from an EMBL/GenBank/DDBJ whole genome shotgun (WGS) entry which is preliminary data.</text>
</comment>